<evidence type="ECO:0000313" key="4">
    <source>
        <dbReference type="Proteomes" id="UP000664859"/>
    </source>
</evidence>
<dbReference type="Pfam" id="PF13328">
    <property type="entry name" value="HD_4"/>
    <property type="match status" value="1"/>
</dbReference>
<organism evidence="3 4">
    <name type="scientific">Tribonema minus</name>
    <dbReference type="NCBI Taxonomy" id="303371"/>
    <lineage>
        <taxon>Eukaryota</taxon>
        <taxon>Sar</taxon>
        <taxon>Stramenopiles</taxon>
        <taxon>Ochrophyta</taxon>
        <taxon>PX clade</taxon>
        <taxon>Xanthophyceae</taxon>
        <taxon>Tribonematales</taxon>
        <taxon>Tribonemataceae</taxon>
        <taxon>Tribonema</taxon>
    </lineage>
</organism>
<evidence type="ECO:0000256" key="1">
    <source>
        <dbReference type="SAM" id="SignalP"/>
    </source>
</evidence>
<keyword evidence="4" id="KW-1185">Reference proteome</keyword>
<dbReference type="SUPFAM" id="SSF109604">
    <property type="entry name" value="HD-domain/PDEase-like"/>
    <property type="match status" value="1"/>
</dbReference>
<accession>A0A836CGU9</accession>
<name>A0A836CGU9_9STRA</name>
<comment type="caution">
    <text evidence="3">The sequence shown here is derived from an EMBL/GenBank/DDBJ whole genome shotgun (WGS) entry which is preliminary data.</text>
</comment>
<dbReference type="Pfam" id="PF04607">
    <property type="entry name" value="RelA_SpoT"/>
    <property type="match status" value="1"/>
</dbReference>
<dbReference type="GO" id="GO:0015969">
    <property type="term" value="P:guanosine tetraphosphate metabolic process"/>
    <property type="evidence" value="ECO:0007669"/>
    <property type="project" value="InterPro"/>
</dbReference>
<dbReference type="InterPro" id="IPR012675">
    <property type="entry name" value="Beta-grasp_dom_sf"/>
</dbReference>
<feature type="domain" description="RelA/SpoT" evidence="2">
    <location>
        <begin position="385"/>
        <end position="516"/>
    </location>
</feature>
<dbReference type="InterPro" id="IPR007685">
    <property type="entry name" value="RelA_SpoT"/>
</dbReference>
<dbReference type="AlphaFoldDB" id="A0A836CGU9"/>
<dbReference type="PANTHER" id="PTHR21262:SF12">
    <property type="entry name" value="GTP DIPHOSPHOKINASE CRSH, CHLOROPLASTIC-RELATED"/>
    <property type="match status" value="1"/>
</dbReference>
<evidence type="ECO:0000259" key="2">
    <source>
        <dbReference type="SMART" id="SM00954"/>
    </source>
</evidence>
<dbReference type="Gene3D" id="3.10.20.30">
    <property type="match status" value="1"/>
</dbReference>
<dbReference type="SMART" id="SM00954">
    <property type="entry name" value="RelA_SpoT"/>
    <property type="match status" value="1"/>
</dbReference>
<dbReference type="OrthoDB" id="430679at2759"/>
<proteinExistence type="predicted"/>
<dbReference type="Gene3D" id="3.30.460.10">
    <property type="entry name" value="Beta Polymerase, domain 2"/>
    <property type="match status" value="1"/>
</dbReference>
<dbReference type="CDD" id="cd05399">
    <property type="entry name" value="NT_Rel-Spo_like"/>
    <property type="match status" value="1"/>
</dbReference>
<reference evidence="3" key="1">
    <citation type="submission" date="2021-02" db="EMBL/GenBank/DDBJ databases">
        <title>First Annotated Genome of the Yellow-green Alga Tribonema minus.</title>
        <authorList>
            <person name="Mahan K.M."/>
        </authorList>
    </citation>
    <scope>NUCLEOTIDE SEQUENCE</scope>
    <source>
        <strain evidence="3">UTEX B ZZ1240</strain>
    </source>
</reference>
<feature type="signal peptide" evidence="1">
    <location>
        <begin position="1"/>
        <end position="23"/>
    </location>
</feature>
<gene>
    <name evidence="3" type="ORF">JKP88DRAFT_207920</name>
</gene>
<keyword evidence="1" id="KW-0732">Signal</keyword>
<dbReference type="SUPFAM" id="SSF81301">
    <property type="entry name" value="Nucleotidyltransferase"/>
    <property type="match status" value="1"/>
</dbReference>
<sequence>MAPSSIVAQALVALVGLVNSAAAFHLAPPPTPLHQQARRFNNRPSVRLRDVLTFRPRGSLRSCQHHTLLHSITLSRRTSAHSVASRAPRPHHALRITIPAGSTAVDLAEKLRDGLPYLGQTEQAELQRALAVALRVHSDAAGTREGRRRTENAVDMCLVLGELDMDVDALLAAILTGTLNPEQGPLGKAMGVAGASVQDLQRRFGRRVVRLVQSYERVTRLEQLAQRYMAERAAKAKGKVSSEEAAEQMDRLRNLILSETADWRVVILRVASHLQRMRRHDAAAAAGAACVSPRARSEHKALAHEALGVHAPLAHRLGIHQLVAELQDLAFKCLYPRQNAEVRQQMAARTDIHEAVLDRSIADLTSALEQNNAFMAAVESVSLAGRTKDPYSMWRKTIRQGVAVADIADAVALRVVFKARRLPAETDAQYESRSEALCYEAMRIVEGLYPTVTTRFKDYICAPKANGYRSLHTTALMQCDRDPDNVHPFEVQVRTFEMHQQAEYGAAAHWGYKGEGSTEWLASHADSPRARTIGGAPAVPADFVDGRAFVNWLHSELQSRKVYVFGPDGLIWDLDKSATAADVARRVSIANFYSRRMRGRSSVDIMVEGNQVPCDYLLRNGDAISWTD</sequence>
<dbReference type="EMBL" id="JAFCMP010000134">
    <property type="protein sequence ID" value="KAG5185412.1"/>
    <property type="molecule type" value="Genomic_DNA"/>
</dbReference>
<protein>
    <recommendedName>
        <fullName evidence="2">RelA/SpoT domain-containing protein</fullName>
    </recommendedName>
</protein>
<evidence type="ECO:0000313" key="3">
    <source>
        <dbReference type="EMBL" id="KAG5185412.1"/>
    </source>
</evidence>
<dbReference type="PANTHER" id="PTHR21262">
    <property type="entry name" value="GUANOSINE-3',5'-BIS DIPHOSPHATE 3'-PYROPHOSPHOHYDROLASE"/>
    <property type="match status" value="1"/>
</dbReference>
<dbReference type="InterPro" id="IPR043519">
    <property type="entry name" value="NT_sf"/>
</dbReference>
<dbReference type="Proteomes" id="UP000664859">
    <property type="component" value="Unassembled WGS sequence"/>
</dbReference>
<dbReference type="Gene3D" id="1.10.3210.10">
    <property type="entry name" value="Hypothetical protein af1432"/>
    <property type="match status" value="1"/>
</dbReference>
<feature type="chain" id="PRO_5033061576" description="RelA/SpoT domain-containing protein" evidence="1">
    <location>
        <begin position="24"/>
        <end position="628"/>
    </location>
</feature>